<dbReference type="InterPro" id="IPR000073">
    <property type="entry name" value="AB_hydrolase_1"/>
</dbReference>
<dbReference type="InterPro" id="IPR052370">
    <property type="entry name" value="Meta-cleavage_hydrolase"/>
</dbReference>
<dbReference type="OrthoDB" id="6431331at2759"/>
<accession>A0A9D5AFM3</accession>
<evidence type="ECO:0000313" key="3">
    <source>
        <dbReference type="Proteomes" id="UP001058974"/>
    </source>
</evidence>
<sequence>MSPSFVSFAGLYSGYLRRCFTGAGLIAQKIDIDNETTLHVWRPTNQATLKPSLVLIHGFGPMAIWQWRQQVQFLAPHFNLYVPDLIFFGESTTRSKERSEQFQAESVGKLLEKLGVKKCHVAGTSYGGIVAYNMAKMLGNEKIDKVVIASSGVNMTKNHNVRLMERAGMDKIEDLMLPSSTQNMRKMMKLAVAKRTSFIPDFLLKDLLNKLYMENRKEKMELLGGLSLGKIDTSNISPLQQEVLIIWGEDDKIFPVQMAHELKQVISKKASIKLIKEASHLPQIEKPKKFNNIILKFLRSGS</sequence>
<dbReference type="Gene3D" id="3.40.50.1820">
    <property type="entry name" value="alpha/beta hydrolase"/>
    <property type="match status" value="1"/>
</dbReference>
<dbReference type="AlphaFoldDB" id="A0A9D5AFM3"/>
<dbReference type="Gramene" id="Psat05G0118600-T1">
    <property type="protein sequence ID" value="KAI5403940.1"/>
    <property type="gene ID" value="KIW84_051186"/>
</dbReference>
<reference evidence="2 3" key="1">
    <citation type="journal article" date="2022" name="Nat. Genet.">
        <title>Improved pea reference genome and pan-genome highlight genomic features and evolutionary characteristics.</title>
        <authorList>
            <person name="Yang T."/>
            <person name="Liu R."/>
            <person name="Luo Y."/>
            <person name="Hu S."/>
            <person name="Wang D."/>
            <person name="Wang C."/>
            <person name="Pandey M.K."/>
            <person name="Ge S."/>
            <person name="Xu Q."/>
            <person name="Li N."/>
            <person name="Li G."/>
            <person name="Huang Y."/>
            <person name="Saxena R.K."/>
            <person name="Ji Y."/>
            <person name="Li M."/>
            <person name="Yan X."/>
            <person name="He Y."/>
            <person name="Liu Y."/>
            <person name="Wang X."/>
            <person name="Xiang C."/>
            <person name="Varshney R.K."/>
            <person name="Ding H."/>
            <person name="Gao S."/>
            <person name="Zong X."/>
        </authorList>
    </citation>
    <scope>NUCLEOTIDE SEQUENCE [LARGE SCALE GENOMIC DNA]</scope>
    <source>
        <strain evidence="2 3">cv. Zhongwan 6</strain>
    </source>
</reference>
<dbReference type="SUPFAM" id="SSF53474">
    <property type="entry name" value="alpha/beta-Hydrolases"/>
    <property type="match status" value="1"/>
</dbReference>
<evidence type="ECO:0000259" key="1">
    <source>
        <dbReference type="Pfam" id="PF00561"/>
    </source>
</evidence>
<dbReference type="PANTHER" id="PTHR43139">
    <property type="entry name" value="SI:DKEY-122A22.2"/>
    <property type="match status" value="1"/>
</dbReference>
<dbReference type="Pfam" id="PF00561">
    <property type="entry name" value="Abhydrolase_1"/>
    <property type="match status" value="1"/>
</dbReference>
<protein>
    <recommendedName>
        <fullName evidence="1">AB hydrolase-1 domain-containing protein</fullName>
    </recommendedName>
</protein>
<comment type="caution">
    <text evidence="2">The sequence shown here is derived from an EMBL/GenBank/DDBJ whole genome shotgun (WGS) entry which is preliminary data.</text>
</comment>
<organism evidence="2 3">
    <name type="scientific">Pisum sativum</name>
    <name type="common">Garden pea</name>
    <name type="synonym">Lathyrus oleraceus</name>
    <dbReference type="NCBI Taxonomy" id="3888"/>
    <lineage>
        <taxon>Eukaryota</taxon>
        <taxon>Viridiplantae</taxon>
        <taxon>Streptophyta</taxon>
        <taxon>Embryophyta</taxon>
        <taxon>Tracheophyta</taxon>
        <taxon>Spermatophyta</taxon>
        <taxon>Magnoliopsida</taxon>
        <taxon>eudicotyledons</taxon>
        <taxon>Gunneridae</taxon>
        <taxon>Pentapetalae</taxon>
        <taxon>rosids</taxon>
        <taxon>fabids</taxon>
        <taxon>Fabales</taxon>
        <taxon>Fabaceae</taxon>
        <taxon>Papilionoideae</taxon>
        <taxon>50 kb inversion clade</taxon>
        <taxon>NPAAA clade</taxon>
        <taxon>Hologalegina</taxon>
        <taxon>IRL clade</taxon>
        <taxon>Fabeae</taxon>
        <taxon>Lathyrus</taxon>
    </lineage>
</organism>
<feature type="domain" description="AB hydrolase-1" evidence="1">
    <location>
        <begin position="51"/>
        <end position="287"/>
    </location>
</feature>
<gene>
    <name evidence="2" type="ORF">KIW84_051186</name>
</gene>
<dbReference type="Proteomes" id="UP001058974">
    <property type="component" value="Chromosome 5"/>
</dbReference>
<dbReference type="Gramene" id="PSAT_LOCUS23874_t1">
    <property type="protein sequence ID" value="CAL5204914.1"/>
    <property type="gene ID" value="PSAT_LOCUS23874"/>
</dbReference>
<dbReference type="Gramene" id="Psat0s1521g0080.1">
    <property type="protein sequence ID" value="Psat0s1521g0080.1.cds"/>
    <property type="gene ID" value="Psat0s1521g0080"/>
</dbReference>
<dbReference type="PANTHER" id="PTHR43139:SF52">
    <property type="entry name" value="SI:DKEY-122A22.2"/>
    <property type="match status" value="1"/>
</dbReference>
<keyword evidence="3" id="KW-1185">Reference proteome</keyword>
<evidence type="ECO:0000313" key="2">
    <source>
        <dbReference type="EMBL" id="KAI5403940.1"/>
    </source>
</evidence>
<proteinExistence type="predicted"/>
<name>A0A9D5AFM3_PEA</name>
<dbReference type="PRINTS" id="PR00111">
    <property type="entry name" value="ABHYDROLASE"/>
</dbReference>
<dbReference type="InterPro" id="IPR029058">
    <property type="entry name" value="AB_hydrolase_fold"/>
</dbReference>
<dbReference type="EMBL" id="JAMSHJ010000005">
    <property type="protein sequence ID" value="KAI5403940.1"/>
    <property type="molecule type" value="Genomic_DNA"/>
</dbReference>